<keyword evidence="3" id="KW-1185">Reference proteome</keyword>
<dbReference type="AlphaFoldDB" id="G5KFK4"/>
<reference evidence="2 3" key="1">
    <citation type="journal article" date="2014" name="Int. J. Syst. Evol. Microbiol.">
        <title>Phylogenomics and the dynamic genome evolution of the genus Streptococcus.</title>
        <authorList>
            <consortium name="The Broad Institute Genome Sequencing Platform"/>
            <person name="Richards V.P."/>
            <person name="Palmer S.R."/>
            <person name="Pavinski Bitar P.D."/>
            <person name="Qin X."/>
            <person name="Weinstock G.M."/>
            <person name="Highlander S.K."/>
            <person name="Town C.D."/>
            <person name="Burne R.A."/>
            <person name="Stanhope M.J."/>
        </authorList>
    </citation>
    <scope>NUCLEOTIDE SEQUENCE [LARGE SCALE GENOMIC DNA]</scope>
    <source>
        <strain evidence="2 3">2285-97</strain>
    </source>
</reference>
<keyword evidence="1" id="KW-0812">Transmembrane</keyword>
<evidence type="ECO:0000313" key="3">
    <source>
        <dbReference type="Proteomes" id="UP000005388"/>
    </source>
</evidence>
<gene>
    <name evidence="2" type="ORF">STRUR_2271</name>
</gene>
<dbReference type="Proteomes" id="UP000005388">
    <property type="component" value="Unassembled WGS sequence"/>
</dbReference>
<accession>G5KFK4</accession>
<dbReference type="EMBL" id="AEUZ02000001">
    <property type="protein sequence ID" value="EHJ57366.1"/>
    <property type="molecule type" value="Genomic_DNA"/>
</dbReference>
<sequence length="65" mass="7532">MINELNLTPHQYIIVFVVLLLLGVTISNIHSYIEIDIPKHDNHNSNELTNPNYGAYLQSQSKYYN</sequence>
<evidence type="ECO:0000256" key="1">
    <source>
        <dbReference type="SAM" id="Phobius"/>
    </source>
</evidence>
<comment type="caution">
    <text evidence="2">The sequence shown here is derived from an EMBL/GenBank/DDBJ whole genome shotgun (WGS) entry which is preliminary data.</text>
</comment>
<dbReference type="STRING" id="764291.STRUR_2271"/>
<feature type="transmembrane region" description="Helical" evidence="1">
    <location>
        <begin position="12"/>
        <end position="33"/>
    </location>
</feature>
<name>G5KFK4_9STRE</name>
<evidence type="ECO:0000313" key="2">
    <source>
        <dbReference type="EMBL" id="EHJ57366.1"/>
    </source>
</evidence>
<keyword evidence="1" id="KW-0472">Membrane</keyword>
<proteinExistence type="predicted"/>
<protein>
    <submittedName>
        <fullName evidence="2">Uncharacterized protein</fullName>
    </submittedName>
</protein>
<keyword evidence="1" id="KW-1133">Transmembrane helix</keyword>
<organism evidence="2 3">
    <name type="scientific">Streptococcus urinalis 2285-97</name>
    <dbReference type="NCBI Taxonomy" id="764291"/>
    <lineage>
        <taxon>Bacteria</taxon>
        <taxon>Bacillati</taxon>
        <taxon>Bacillota</taxon>
        <taxon>Bacilli</taxon>
        <taxon>Lactobacillales</taxon>
        <taxon>Streptococcaceae</taxon>
        <taxon>Streptococcus</taxon>
    </lineage>
</organism>